<dbReference type="OrthoDB" id="1878542at2759"/>
<dbReference type="EMBL" id="KN833788">
    <property type="protein sequence ID" value="KIK19231.1"/>
    <property type="molecule type" value="Genomic_DNA"/>
</dbReference>
<dbReference type="Proteomes" id="UP000054018">
    <property type="component" value="Unassembled WGS sequence"/>
</dbReference>
<dbReference type="HOGENOM" id="CLU_2016144_0_0_1"/>
<evidence type="ECO:0000313" key="1">
    <source>
        <dbReference type="EMBL" id="KIK19231.1"/>
    </source>
</evidence>
<reference evidence="1 2" key="1">
    <citation type="submission" date="2014-04" db="EMBL/GenBank/DDBJ databases">
        <authorList>
            <consortium name="DOE Joint Genome Institute"/>
            <person name="Kuo A."/>
            <person name="Kohler A."/>
            <person name="Costa M.D."/>
            <person name="Nagy L.G."/>
            <person name="Floudas D."/>
            <person name="Copeland A."/>
            <person name="Barry K.W."/>
            <person name="Cichocki N."/>
            <person name="Veneault-Fourrey C."/>
            <person name="LaButti K."/>
            <person name="Lindquist E.A."/>
            <person name="Lipzen A."/>
            <person name="Lundell T."/>
            <person name="Morin E."/>
            <person name="Murat C."/>
            <person name="Sun H."/>
            <person name="Tunlid A."/>
            <person name="Henrissat B."/>
            <person name="Grigoriev I.V."/>
            <person name="Hibbett D.S."/>
            <person name="Martin F."/>
            <person name="Nordberg H.P."/>
            <person name="Cantor M.N."/>
            <person name="Hua S.X."/>
        </authorList>
    </citation>
    <scope>NUCLEOTIDE SEQUENCE [LARGE SCALE GENOMIC DNA]</scope>
    <source>
        <strain evidence="1 2">441</strain>
    </source>
</reference>
<evidence type="ECO:0000313" key="2">
    <source>
        <dbReference type="Proteomes" id="UP000054018"/>
    </source>
</evidence>
<dbReference type="AlphaFoldDB" id="A0A0C9YRF1"/>
<organism evidence="1 2">
    <name type="scientific">Pisolithus microcarpus 441</name>
    <dbReference type="NCBI Taxonomy" id="765257"/>
    <lineage>
        <taxon>Eukaryota</taxon>
        <taxon>Fungi</taxon>
        <taxon>Dikarya</taxon>
        <taxon>Basidiomycota</taxon>
        <taxon>Agaricomycotina</taxon>
        <taxon>Agaricomycetes</taxon>
        <taxon>Agaricomycetidae</taxon>
        <taxon>Boletales</taxon>
        <taxon>Sclerodermatineae</taxon>
        <taxon>Pisolithaceae</taxon>
        <taxon>Pisolithus</taxon>
    </lineage>
</organism>
<keyword evidence="2" id="KW-1185">Reference proteome</keyword>
<name>A0A0C9YRF1_9AGAM</name>
<accession>A0A0C9YRF1</accession>
<sequence length="123" mass="14523">MWHIHPSPAHPQCQLARGTRRSLLAGSYRDCTAWNSFLTSLGGFRDIREEQCRTVHEKERMGMQMVWLPPGPQRDARDHRFQAMMLREGWDDEDSRMQWEEVGRTFGYNAREAVEDWWVSLGT</sequence>
<proteinExistence type="predicted"/>
<dbReference type="STRING" id="765257.A0A0C9YRF1"/>
<gene>
    <name evidence="1" type="ORF">PISMIDRAFT_683432</name>
</gene>
<protein>
    <submittedName>
        <fullName evidence="1">Uncharacterized protein</fullName>
    </submittedName>
</protein>
<reference evidence="2" key="2">
    <citation type="submission" date="2015-01" db="EMBL/GenBank/DDBJ databases">
        <title>Evolutionary Origins and Diversification of the Mycorrhizal Mutualists.</title>
        <authorList>
            <consortium name="DOE Joint Genome Institute"/>
            <consortium name="Mycorrhizal Genomics Consortium"/>
            <person name="Kohler A."/>
            <person name="Kuo A."/>
            <person name="Nagy L.G."/>
            <person name="Floudas D."/>
            <person name="Copeland A."/>
            <person name="Barry K.W."/>
            <person name="Cichocki N."/>
            <person name="Veneault-Fourrey C."/>
            <person name="LaButti K."/>
            <person name="Lindquist E.A."/>
            <person name="Lipzen A."/>
            <person name="Lundell T."/>
            <person name="Morin E."/>
            <person name="Murat C."/>
            <person name="Riley R."/>
            <person name="Ohm R."/>
            <person name="Sun H."/>
            <person name="Tunlid A."/>
            <person name="Henrissat B."/>
            <person name="Grigoriev I.V."/>
            <person name="Hibbett D.S."/>
            <person name="Martin F."/>
        </authorList>
    </citation>
    <scope>NUCLEOTIDE SEQUENCE [LARGE SCALE GENOMIC DNA]</scope>
    <source>
        <strain evidence="2">441</strain>
    </source>
</reference>